<name>A0A0F9J0B6_9ZZZZ</name>
<accession>A0A0F9J0B6</accession>
<dbReference type="AlphaFoldDB" id="A0A0F9J0B6"/>
<protein>
    <submittedName>
        <fullName evidence="1">Uncharacterized protein</fullName>
    </submittedName>
</protein>
<gene>
    <name evidence="1" type="ORF">LCGC14_1882180</name>
</gene>
<reference evidence="1" key="1">
    <citation type="journal article" date="2015" name="Nature">
        <title>Complex archaea that bridge the gap between prokaryotes and eukaryotes.</title>
        <authorList>
            <person name="Spang A."/>
            <person name="Saw J.H."/>
            <person name="Jorgensen S.L."/>
            <person name="Zaremba-Niedzwiedzka K."/>
            <person name="Martijn J."/>
            <person name="Lind A.E."/>
            <person name="van Eijk R."/>
            <person name="Schleper C."/>
            <person name="Guy L."/>
            <person name="Ettema T.J."/>
        </authorList>
    </citation>
    <scope>NUCLEOTIDE SEQUENCE</scope>
</reference>
<evidence type="ECO:0000313" key="1">
    <source>
        <dbReference type="EMBL" id="KKL92692.1"/>
    </source>
</evidence>
<organism evidence="1">
    <name type="scientific">marine sediment metagenome</name>
    <dbReference type="NCBI Taxonomy" id="412755"/>
    <lineage>
        <taxon>unclassified sequences</taxon>
        <taxon>metagenomes</taxon>
        <taxon>ecological metagenomes</taxon>
    </lineage>
</organism>
<dbReference type="EMBL" id="LAZR01019397">
    <property type="protein sequence ID" value="KKL92692.1"/>
    <property type="molecule type" value="Genomic_DNA"/>
</dbReference>
<proteinExistence type="predicted"/>
<sequence length="75" mass="9187">MDKIRQLENLLWQQTHGWHPYTCGNKSSHKPLYFWVDRLLCHDCNYEQPFDLENVGDWFSEDDPDKDNRLMQLFK</sequence>
<comment type="caution">
    <text evidence="1">The sequence shown here is derived from an EMBL/GenBank/DDBJ whole genome shotgun (WGS) entry which is preliminary data.</text>
</comment>